<evidence type="ECO:0000256" key="5">
    <source>
        <dbReference type="ARBA" id="ARBA00023163"/>
    </source>
</evidence>
<evidence type="ECO:0000313" key="8">
    <source>
        <dbReference type="Proteomes" id="UP000321062"/>
    </source>
</evidence>
<proteinExistence type="inferred from homology"/>
<evidence type="ECO:0000313" key="7">
    <source>
        <dbReference type="EMBL" id="QEE20095.1"/>
    </source>
</evidence>
<keyword evidence="5" id="KW-0804">Transcription</keyword>
<dbReference type="InterPro" id="IPR051446">
    <property type="entry name" value="HTH_trans_reg/aminotransferase"/>
</dbReference>
<name>A0A5B9DMF7_9HYPH</name>
<dbReference type="SUPFAM" id="SSF53383">
    <property type="entry name" value="PLP-dependent transferases"/>
    <property type="match status" value="1"/>
</dbReference>
<organism evidence="7 8">
    <name type="scientific">Paradevosia tibetensis</name>
    <dbReference type="NCBI Taxonomy" id="1447062"/>
    <lineage>
        <taxon>Bacteria</taxon>
        <taxon>Pseudomonadati</taxon>
        <taxon>Pseudomonadota</taxon>
        <taxon>Alphaproteobacteria</taxon>
        <taxon>Hyphomicrobiales</taxon>
        <taxon>Devosiaceae</taxon>
        <taxon>Paradevosia</taxon>
    </lineage>
</organism>
<dbReference type="Gene3D" id="3.40.640.10">
    <property type="entry name" value="Type I PLP-dependent aspartate aminotransferase-like (Major domain)"/>
    <property type="match status" value="1"/>
</dbReference>
<dbReference type="PANTHER" id="PTHR46577">
    <property type="entry name" value="HTH-TYPE TRANSCRIPTIONAL REGULATORY PROTEIN GABR"/>
    <property type="match status" value="1"/>
</dbReference>
<dbReference type="CDD" id="cd07377">
    <property type="entry name" value="WHTH_GntR"/>
    <property type="match status" value="1"/>
</dbReference>
<dbReference type="SUPFAM" id="SSF46785">
    <property type="entry name" value="Winged helix' DNA-binding domain"/>
    <property type="match status" value="1"/>
</dbReference>
<dbReference type="CDD" id="cd00609">
    <property type="entry name" value="AAT_like"/>
    <property type="match status" value="1"/>
</dbReference>
<feature type="domain" description="HTH gntR-type" evidence="6">
    <location>
        <begin position="21"/>
        <end position="89"/>
    </location>
</feature>
<dbReference type="PROSITE" id="PS50949">
    <property type="entry name" value="HTH_GNTR"/>
    <property type="match status" value="1"/>
</dbReference>
<dbReference type="Gene3D" id="1.10.10.10">
    <property type="entry name" value="Winged helix-like DNA-binding domain superfamily/Winged helix DNA-binding domain"/>
    <property type="match status" value="1"/>
</dbReference>
<dbReference type="PANTHER" id="PTHR46577:SF1">
    <property type="entry name" value="HTH-TYPE TRANSCRIPTIONAL REGULATORY PROTEIN GABR"/>
    <property type="match status" value="1"/>
</dbReference>
<evidence type="ECO:0000256" key="2">
    <source>
        <dbReference type="ARBA" id="ARBA00022898"/>
    </source>
</evidence>
<dbReference type="KEGG" id="yti:FNA67_07865"/>
<evidence type="ECO:0000259" key="6">
    <source>
        <dbReference type="PROSITE" id="PS50949"/>
    </source>
</evidence>
<evidence type="ECO:0000256" key="3">
    <source>
        <dbReference type="ARBA" id="ARBA00023015"/>
    </source>
</evidence>
<dbReference type="InterPro" id="IPR036390">
    <property type="entry name" value="WH_DNA-bd_sf"/>
</dbReference>
<dbReference type="Pfam" id="PF00392">
    <property type="entry name" value="GntR"/>
    <property type="match status" value="1"/>
</dbReference>
<dbReference type="GO" id="GO:0030170">
    <property type="term" value="F:pyridoxal phosphate binding"/>
    <property type="evidence" value="ECO:0007669"/>
    <property type="project" value="InterPro"/>
</dbReference>
<sequence>MDKVARSKIPSWQPKIDRDEGPMYLAIADALAADIASGALAPGAALPSQRALASALGVDFTTISRAYNHARDRGLIEGRAGQGTFVRMRGVSRQQSALTGVDMSMNLPPLFDDQALAARMWREIADIEQTGGLPLLLRYQEAGGGMEDRAAGGEWLASRIGAVEPGRVIVTAGAQGALAAIMGTLAAAGEAICVEELTYPGLRALAAFTGVRLVPLSMDGEGLLPDAFERACRAEKPKALYCMPTIHNPTTANMPLERREAIAAIARAHGVPIIEDDAYGMLPVSGEPTLAKLAPDLVYYVGGVAKTLSPALRIAYLVAPDLRAASRLVGGVRATTLMASPLSTAIATRWITSGTAQGVLSAIRRATDERNRLARRLLPGAIMNDAGFHAWLPLGHGWQRGAFVSHLRNAGIGVVASDAFAVGAATEAVRLSLGSAGTVADLERSLNVIADLLDNPGPLSEMIV</sequence>
<dbReference type="GO" id="GO:0003677">
    <property type="term" value="F:DNA binding"/>
    <property type="evidence" value="ECO:0007669"/>
    <property type="project" value="UniProtKB-KW"/>
</dbReference>
<keyword evidence="8" id="KW-1185">Reference proteome</keyword>
<gene>
    <name evidence="7" type="ORF">FNA67_07865</name>
</gene>
<dbReference type="OrthoDB" id="284307at2"/>
<dbReference type="Proteomes" id="UP000321062">
    <property type="component" value="Chromosome"/>
</dbReference>
<dbReference type="InterPro" id="IPR004839">
    <property type="entry name" value="Aminotransferase_I/II_large"/>
</dbReference>
<dbReference type="InterPro" id="IPR000524">
    <property type="entry name" value="Tscrpt_reg_HTH_GntR"/>
</dbReference>
<keyword evidence="4" id="KW-0238">DNA-binding</keyword>
<protein>
    <submittedName>
        <fullName evidence="7">PLP-dependent aminotransferase family protein</fullName>
    </submittedName>
</protein>
<dbReference type="GO" id="GO:0008483">
    <property type="term" value="F:transaminase activity"/>
    <property type="evidence" value="ECO:0007669"/>
    <property type="project" value="UniProtKB-KW"/>
</dbReference>
<accession>A0A5B9DMF7</accession>
<dbReference type="SMART" id="SM00345">
    <property type="entry name" value="HTH_GNTR"/>
    <property type="match status" value="1"/>
</dbReference>
<dbReference type="InterPro" id="IPR015424">
    <property type="entry name" value="PyrdxlP-dep_Trfase"/>
</dbReference>
<reference evidence="7 8" key="1">
    <citation type="journal article" date="2015" name="Int. J. Syst. Evol. Microbiol.">
        <title>Youhaiella tibetensis gen. nov., sp. nov., isolated from subsurface sediment.</title>
        <authorList>
            <person name="Wang Y.X."/>
            <person name="Huang F.Q."/>
            <person name="Nogi Y."/>
            <person name="Pang S.J."/>
            <person name="Wang P.K."/>
            <person name="Lv J."/>
        </authorList>
    </citation>
    <scope>NUCLEOTIDE SEQUENCE [LARGE SCALE GENOMIC DNA]</scope>
    <source>
        <strain evidence="8">fig4</strain>
    </source>
</reference>
<evidence type="ECO:0000256" key="4">
    <source>
        <dbReference type="ARBA" id="ARBA00023125"/>
    </source>
</evidence>
<dbReference type="GO" id="GO:0003700">
    <property type="term" value="F:DNA-binding transcription factor activity"/>
    <property type="evidence" value="ECO:0007669"/>
    <property type="project" value="InterPro"/>
</dbReference>
<keyword evidence="7" id="KW-0808">Transferase</keyword>
<dbReference type="EMBL" id="CP041690">
    <property type="protein sequence ID" value="QEE20095.1"/>
    <property type="molecule type" value="Genomic_DNA"/>
</dbReference>
<comment type="similarity">
    <text evidence="1">In the C-terminal section; belongs to the class-I pyridoxal-phosphate-dependent aminotransferase family.</text>
</comment>
<dbReference type="AlphaFoldDB" id="A0A5B9DMF7"/>
<keyword evidence="2" id="KW-0663">Pyridoxal phosphate</keyword>
<dbReference type="RefSeq" id="WP_147655652.1">
    <property type="nucleotide sequence ID" value="NZ_BMFM01000001.1"/>
</dbReference>
<dbReference type="Pfam" id="PF00155">
    <property type="entry name" value="Aminotran_1_2"/>
    <property type="match status" value="1"/>
</dbReference>
<keyword evidence="7" id="KW-0032">Aminotransferase</keyword>
<keyword evidence="3" id="KW-0805">Transcription regulation</keyword>
<evidence type="ECO:0000256" key="1">
    <source>
        <dbReference type="ARBA" id="ARBA00005384"/>
    </source>
</evidence>
<dbReference type="InterPro" id="IPR036388">
    <property type="entry name" value="WH-like_DNA-bd_sf"/>
</dbReference>
<dbReference type="InterPro" id="IPR015421">
    <property type="entry name" value="PyrdxlP-dep_Trfase_major"/>
</dbReference>